<dbReference type="Proteomes" id="UP001596496">
    <property type="component" value="Unassembled WGS sequence"/>
</dbReference>
<evidence type="ECO:0000313" key="2">
    <source>
        <dbReference type="Proteomes" id="UP001596496"/>
    </source>
</evidence>
<dbReference type="EMBL" id="JBHTCG010000004">
    <property type="protein sequence ID" value="MFC7382323.1"/>
    <property type="molecule type" value="Genomic_DNA"/>
</dbReference>
<accession>A0ABW2P0A5</accession>
<comment type="caution">
    <text evidence="1">The sequence shown here is derived from an EMBL/GenBank/DDBJ whole genome shotgun (WGS) entry which is preliminary data.</text>
</comment>
<keyword evidence="2" id="KW-1185">Reference proteome</keyword>
<evidence type="ECO:0000313" key="1">
    <source>
        <dbReference type="EMBL" id="MFC7382323.1"/>
    </source>
</evidence>
<reference evidence="2" key="1">
    <citation type="journal article" date="2019" name="Int. J. Syst. Evol. Microbiol.">
        <title>The Global Catalogue of Microorganisms (GCM) 10K type strain sequencing project: providing services to taxonomists for standard genome sequencing and annotation.</title>
        <authorList>
            <consortium name="The Broad Institute Genomics Platform"/>
            <consortium name="The Broad Institute Genome Sequencing Center for Infectious Disease"/>
            <person name="Wu L."/>
            <person name="Ma J."/>
        </authorList>
    </citation>
    <scope>NUCLEOTIDE SEQUENCE [LARGE SCALE GENOMIC DNA]</scope>
    <source>
        <strain evidence="2">CECT 7649</strain>
    </source>
</reference>
<proteinExistence type="predicted"/>
<organism evidence="1 2">
    <name type="scientific">Sphaerisporangium rhizosphaerae</name>
    <dbReference type="NCBI Taxonomy" id="2269375"/>
    <lineage>
        <taxon>Bacteria</taxon>
        <taxon>Bacillati</taxon>
        <taxon>Actinomycetota</taxon>
        <taxon>Actinomycetes</taxon>
        <taxon>Streptosporangiales</taxon>
        <taxon>Streptosporangiaceae</taxon>
        <taxon>Sphaerisporangium</taxon>
    </lineage>
</organism>
<sequence>MALSDHLPACGVLKSHDLVGVVFSRLFDLVIKDVMDENDLIRVMAALAMSETNQPDHLRAADAAVASRPAAPLDTAALLL</sequence>
<dbReference type="RefSeq" id="WP_380825533.1">
    <property type="nucleotide sequence ID" value="NZ_JBHTCG010000004.1"/>
</dbReference>
<name>A0ABW2P0A5_9ACTN</name>
<protein>
    <submittedName>
        <fullName evidence="1">Uncharacterized protein</fullName>
    </submittedName>
</protein>
<gene>
    <name evidence="1" type="ORF">ACFQSB_08925</name>
</gene>